<dbReference type="Proteomes" id="UP000002027">
    <property type="component" value="Chromosome 1"/>
</dbReference>
<dbReference type="AlphaFoldDB" id="D1C5H7"/>
<organism evidence="2 3">
    <name type="scientific">Sphaerobacter thermophilus (strain ATCC 49802 / DSM 20745 / KCCM 41009 / NCIMB 13125 / S 6022)</name>
    <dbReference type="NCBI Taxonomy" id="479434"/>
    <lineage>
        <taxon>Bacteria</taxon>
        <taxon>Pseudomonadati</taxon>
        <taxon>Thermomicrobiota</taxon>
        <taxon>Thermomicrobia</taxon>
        <taxon>Sphaerobacterales</taxon>
        <taxon>Sphaerobacterineae</taxon>
        <taxon>Sphaerobacteraceae</taxon>
        <taxon>Sphaerobacter</taxon>
    </lineage>
</organism>
<accession>D1C5H7</accession>
<dbReference type="InParanoid" id="D1C5H7"/>
<dbReference type="KEGG" id="sti:Sthe_0054"/>
<evidence type="ECO:0000313" key="3">
    <source>
        <dbReference type="Proteomes" id="UP000002027"/>
    </source>
</evidence>
<gene>
    <name evidence="2" type="ordered locus">Sthe_0054</name>
</gene>
<dbReference type="HOGENOM" id="CLU_121888_3_1_0"/>
<keyword evidence="3" id="KW-1185">Reference proteome</keyword>
<dbReference type="Gene3D" id="1.10.490.110">
    <property type="entry name" value="Uncharacterized conserved protein DUF2267"/>
    <property type="match status" value="1"/>
</dbReference>
<feature type="compositionally biased region" description="Basic and acidic residues" evidence="1">
    <location>
        <begin position="159"/>
        <end position="168"/>
    </location>
</feature>
<dbReference type="InterPro" id="IPR038282">
    <property type="entry name" value="DUF2267_sf"/>
</dbReference>
<dbReference type="InterPro" id="IPR018727">
    <property type="entry name" value="DUF2267"/>
</dbReference>
<evidence type="ECO:0008006" key="4">
    <source>
        <dbReference type="Google" id="ProtNLM"/>
    </source>
</evidence>
<dbReference type="Pfam" id="PF10025">
    <property type="entry name" value="DUF2267"/>
    <property type="match status" value="1"/>
</dbReference>
<name>D1C5H7_SPHTD</name>
<dbReference type="RefSeq" id="WP_012870542.1">
    <property type="nucleotide sequence ID" value="NC_013523.1"/>
</dbReference>
<feature type="region of interest" description="Disordered" evidence="1">
    <location>
        <begin position="137"/>
        <end position="168"/>
    </location>
</feature>
<dbReference type="eggNOG" id="COG5502">
    <property type="taxonomic scope" value="Bacteria"/>
</dbReference>
<sequence length="168" mass="18898">MDKRTFVNKVRERLGDRFASTPEESIRAVFQTLHERLPEGQAGHIASHLPKELKTEWELGRGATLRRQISGTGASFDRDEFLERVRQRAGLPTRDDAVHATRAVFATLQEALPEKDRQDTAGALPQPLRGLWETAAVQGTGPRPDPAGQRYEDQWLPSEHVETPDQLV</sequence>
<proteinExistence type="predicted"/>
<evidence type="ECO:0000256" key="1">
    <source>
        <dbReference type="SAM" id="MobiDB-lite"/>
    </source>
</evidence>
<reference evidence="3" key="1">
    <citation type="submission" date="2009-11" db="EMBL/GenBank/DDBJ databases">
        <title>The complete chromosome 1 of Sphaerobacter thermophilus DSM 20745.</title>
        <authorList>
            <person name="Lucas S."/>
            <person name="Copeland A."/>
            <person name="Lapidus A."/>
            <person name="Glavina del Rio T."/>
            <person name="Dalin E."/>
            <person name="Tice H."/>
            <person name="Bruce D."/>
            <person name="Goodwin L."/>
            <person name="Pitluck S."/>
            <person name="Kyrpides N."/>
            <person name="Mavromatis K."/>
            <person name="Ivanova N."/>
            <person name="Mikhailova N."/>
            <person name="LaButti K.M."/>
            <person name="Clum A."/>
            <person name="Sun H.I."/>
            <person name="Brettin T."/>
            <person name="Detter J.C."/>
            <person name="Han C."/>
            <person name="Larimer F."/>
            <person name="Land M."/>
            <person name="Hauser L."/>
            <person name="Markowitz V."/>
            <person name="Cheng J.F."/>
            <person name="Hugenholtz P."/>
            <person name="Woyke T."/>
            <person name="Wu D."/>
            <person name="Steenblock K."/>
            <person name="Schneider S."/>
            <person name="Pukall R."/>
            <person name="Goeker M."/>
            <person name="Klenk H.P."/>
            <person name="Eisen J.A."/>
        </authorList>
    </citation>
    <scope>NUCLEOTIDE SEQUENCE [LARGE SCALE GENOMIC DNA]</scope>
    <source>
        <strain evidence="3">ATCC 49802 / DSM 20745 / S 6022</strain>
    </source>
</reference>
<protein>
    <recommendedName>
        <fullName evidence="4">DUF2267 domain-containing protein</fullName>
    </recommendedName>
</protein>
<dbReference type="EMBL" id="CP001823">
    <property type="protein sequence ID" value="ACZ37493.1"/>
    <property type="molecule type" value="Genomic_DNA"/>
</dbReference>
<reference evidence="2 3" key="2">
    <citation type="journal article" date="2010" name="Stand. Genomic Sci.">
        <title>Complete genome sequence of Desulfohalobium retbaense type strain (HR(100)).</title>
        <authorList>
            <person name="Spring S."/>
            <person name="Nolan M."/>
            <person name="Lapidus A."/>
            <person name="Glavina Del Rio T."/>
            <person name="Copeland A."/>
            <person name="Tice H."/>
            <person name="Cheng J.F."/>
            <person name="Lucas S."/>
            <person name="Land M."/>
            <person name="Chen F."/>
            <person name="Bruce D."/>
            <person name="Goodwin L."/>
            <person name="Pitluck S."/>
            <person name="Ivanova N."/>
            <person name="Mavromatis K."/>
            <person name="Mikhailova N."/>
            <person name="Pati A."/>
            <person name="Chen A."/>
            <person name="Palaniappan K."/>
            <person name="Hauser L."/>
            <person name="Chang Y.J."/>
            <person name="Jeffries C.D."/>
            <person name="Munk C."/>
            <person name="Kiss H."/>
            <person name="Chain P."/>
            <person name="Han C."/>
            <person name="Brettin T."/>
            <person name="Detter J.C."/>
            <person name="Schuler E."/>
            <person name="Goker M."/>
            <person name="Rohde M."/>
            <person name="Bristow J."/>
            <person name="Eisen J.A."/>
            <person name="Markowitz V."/>
            <person name="Hugenholtz P."/>
            <person name="Kyrpides N.C."/>
            <person name="Klenk H.P."/>
        </authorList>
    </citation>
    <scope>NUCLEOTIDE SEQUENCE [LARGE SCALE GENOMIC DNA]</scope>
    <source>
        <strain evidence="3">ATCC 49802 / DSM 20745 / S 6022</strain>
    </source>
</reference>
<evidence type="ECO:0000313" key="2">
    <source>
        <dbReference type="EMBL" id="ACZ37493.1"/>
    </source>
</evidence>